<dbReference type="PANTHER" id="PTHR35369:SF2">
    <property type="entry name" value="BLR3025 PROTEIN"/>
    <property type="match status" value="1"/>
</dbReference>
<evidence type="ECO:0000313" key="2">
    <source>
        <dbReference type="EMBL" id="MBC2769524.1"/>
    </source>
</evidence>
<dbReference type="RefSeq" id="WP_185779242.1">
    <property type="nucleotide sequence ID" value="NZ_JACJUU010000003.1"/>
</dbReference>
<comment type="caution">
    <text evidence="2">The sequence shown here is derived from an EMBL/GenBank/DDBJ whole genome shotgun (WGS) entry which is preliminary data.</text>
</comment>
<name>A0A842HNQ0_9BURK</name>
<organism evidence="2 3">
    <name type="scientific">Pusillimonas minor</name>
    <dbReference type="NCBI Taxonomy" id="2697024"/>
    <lineage>
        <taxon>Bacteria</taxon>
        <taxon>Pseudomonadati</taxon>
        <taxon>Pseudomonadota</taxon>
        <taxon>Betaproteobacteria</taxon>
        <taxon>Burkholderiales</taxon>
        <taxon>Alcaligenaceae</taxon>
        <taxon>Pusillimonas</taxon>
    </lineage>
</organism>
<dbReference type="AlphaFoldDB" id="A0A842HNQ0"/>
<keyword evidence="3" id="KW-1185">Reference proteome</keyword>
<evidence type="ECO:0000313" key="3">
    <source>
        <dbReference type="Proteomes" id="UP000545386"/>
    </source>
</evidence>
<dbReference type="SUPFAM" id="SSF56672">
    <property type="entry name" value="DNA/RNA polymerases"/>
    <property type="match status" value="1"/>
</dbReference>
<sequence length="441" mass="49749">MRFISLYFTKPSTAAARPLSTAVAVAQIFTPRVACLHADQVVLLDIEASLALFNGPGALYQRLLGLLQQQGLQPVAALAPTAQGAVWLSQYPGSVLRRCLVLSTLHRRLDALQVQYISSLAPWHAWLQGIGCTHLGQLRRLPRQALQQRTAPSLLQALDYAYGHAPQLYTWEPAPEYFNHTQELDFRLENAPGLLYPLQRLVDQACLWLNLHQWSCRQLHFLLHHEKGRKAQPPTVLSLAISEPAWQTHCFLPVLKEQLGRCALPAPVIAVTLRIDHTEPRALHSTTLFPEPGQWQRNEQQLFDLLRARLGADNLLTPRPRADYRPEIANDWAPMAYSTGPANQPGADTMPTALPPRPFFMFAAPQPLTVVNHHPTYNQHTLTLVQGPERIESGWWEANARQARDYFIAQDAQGMQYWVFRPSPSRANSGTERWFLHGLFA</sequence>
<dbReference type="CDD" id="cd03468">
    <property type="entry name" value="PolY_like"/>
    <property type="match status" value="1"/>
</dbReference>
<gene>
    <name evidence="2" type="ORF">GTU67_06300</name>
</gene>
<protein>
    <submittedName>
        <fullName evidence="2">DNA polymerase Y family protein</fullName>
    </submittedName>
</protein>
<reference evidence="2 3" key="1">
    <citation type="submission" date="2020-08" db="EMBL/GenBank/DDBJ databases">
        <title>Paraeoetvoesia sp. YC-7-48 draft genome sequence.</title>
        <authorList>
            <person name="Yao L."/>
        </authorList>
    </citation>
    <scope>NUCLEOTIDE SEQUENCE [LARGE SCALE GENOMIC DNA]</scope>
    <source>
        <strain evidence="3">YC-7-48</strain>
    </source>
</reference>
<dbReference type="InterPro" id="IPR043502">
    <property type="entry name" value="DNA/RNA_pol_sf"/>
</dbReference>
<dbReference type="EMBL" id="JACJUU010000003">
    <property type="protein sequence ID" value="MBC2769524.1"/>
    <property type="molecule type" value="Genomic_DNA"/>
</dbReference>
<dbReference type="InterPro" id="IPR050356">
    <property type="entry name" value="SulA_CellDiv_inhibitor"/>
</dbReference>
<dbReference type="PANTHER" id="PTHR35369">
    <property type="entry name" value="BLR3025 PROTEIN-RELATED"/>
    <property type="match status" value="1"/>
</dbReference>
<evidence type="ECO:0000256" key="1">
    <source>
        <dbReference type="ARBA" id="ARBA00022763"/>
    </source>
</evidence>
<dbReference type="Proteomes" id="UP000545386">
    <property type="component" value="Unassembled WGS sequence"/>
</dbReference>
<accession>A0A842HNQ0</accession>
<keyword evidence="1" id="KW-0227">DNA damage</keyword>
<proteinExistence type="predicted"/>
<dbReference type="GO" id="GO:0006281">
    <property type="term" value="P:DNA repair"/>
    <property type="evidence" value="ECO:0007669"/>
    <property type="project" value="TreeGrafter"/>
</dbReference>